<accession>A0A8X8ZDW2</accession>
<dbReference type="InterPro" id="IPR036259">
    <property type="entry name" value="MFS_trans_sf"/>
</dbReference>
<organism evidence="4">
    <name type="scientific">Salvia splendens</name>
    <name type="common">Scarlet sage</name>
    <dbReference type="NCBI Taxonomy" id="180675"/>
    <lineage>
        <taxon>Eukaryota</taxon>
        <taxon>Viridiplantae</taxon>
        <taxon>Streptophyta</taxon>
        <taxon>Embryophyta</taxon>
        <taxon>Tracheophyta</taxon>
        <taxon>Spermatophyta</taxon>
        <taxon>Magnoliopsida</taxon>
        <taxon>eudicotyledons</taxon>
        <taxon>Gunneridae</taxon>
        <taxon>Pentapetalae</taxon>
        <taxon>asterids</taxon>
        <taxon>lamiids</taxon>
        <taxon>Lamiales</taxon>
        <taxon>Lamiaceae</taxon>
        <taxon>Nepetoideae</taxon>
        <taxon>Mentheae</taxon>
        <taxon>Salviinae</taxon>
        <taxon>Salvia</taxon>
        <taxon>Salvia subgen. Calosphace</taxon>
        <taxon>core Calosphace</taxon>
    </lineage>
</organism>
<feature type="transmembrane region" description="Helical" evidence="2">
    <location>
        <begin position="87"/>
        <end position="105"/>
    </location>
</feature>
<comment type="similarity">
    <text evidence="1">Belongs to the major facilitator superfamily. Phosphate:H(+) symporter (TC 2.A.1.9) family.</text>
</comment>
<keyword evidence="2" id="KW-0812">Transmembrane</keyword>
<reference evidence="4" key="1">
    <citation type="submission" date="2018-01" db="EMBL/GenBank/DDBJ databases">
        <authorList>
            <person name="Mao J.F."/>
        </authorList>
    </citation>
    <scope>NUCLEOTIDE SEQUENCE</scope>
    <source>
        <strain evidence="4">Huo1</strain>
        <tissue evidence="4">Leaf</tissue>
    </source>
</reference>
<keyword evidence="5" id="KW-1185">Reference proteome</keyword>
<dbReference type="Gene3D" id="1.20.1250.20">
    <property type="entry name" value="MFS general substrate transporter like domains"/>
    <property type="match status" value="1"/>
</dbReference>
<evidence type="ECO:0000256" key="1">
    <source>
        <dbReference type="ARBA" id="ARBA00044504"/>
    </source>
</evidence>
<dbReference type="Proteomes" id="UP000298416">
    <property type="component" value="Unassembled WGS sequence"/>
</dbReference>
<evidence type="ECO:0000256" key="2">
    <source>
        <dbReference type="SAM" id="Phobius"/>
    </source>
</evidence>
<dbReference type="AlphaFoldDB" id="A0A8X8ZDW2"/>
<sequence length="158" mass="17909">MSAAWLILQIGFAGAVEPFAEYSISAFFKSGAPKSMKKYQDCVVDGVIGLGFLFTALWVYVVGEVSEAGGGKNWFQFTLNQSRLDQYYWVLTTLCSLNLIAYIFMACDNCIRVKQALLEERHEYFSGGGFRQRFEENGTELRCIKKGSALELVLRYYK</sequence>
<reference evidence="4" key="2">
    <citation type="submission" date="2020-08" db="EMBL/GenBank/DDBJ databases">
        <title>Plant Genome Project.</title>
        <authorList>
            <person name="Zhang R.-G."/>
        </authorList>
    </citation>
    <scope>NUCLEOTIDE SEQUENCE</scope>
    <source>
        <strain evidence="4">Huo1</strain>
        <tissue evidence="4">Leaf</tissue>
    </source>
</reference>
<proteinExistence type="inferred from homology"/>
<keyword evidence="2" id="KW-0472">Membrane</keyword>
<keyword evidence="3" id="KW-0732">Signal</keyword>
<dbReference type="EMBL" id="PNBA02000014">
    <property type="protein sequence ID" value="KAG6401117.1"/>
    <property type="molecule type" value="Genomic_DNA"/>
</dbReference>
<keyword evidence="2" id="KW-1133">Transmembrane helix</keyword>
<dbReference type="PANTHER" id="PTHR11654">
    <property type="entry name" value="OLIGOPEPTIDE TRANSPORTER-RELATED"/>
    <property type="match status" value="1"/>
</dbReference>
<protein>
    <submittedName>
        <fullName evidence="4">Uncharacterized protein</fullName>
    </submittedName>
</protein>
<evidence type="ECO:0000313" key="5">
    <source>
        <dbReference type="Proteomes" id="UP000298416"/>
    </source>
</evidence>
<name>A0A8X8ZDW2_SALSN</name>
<gene>
    <name evidence="4" type="ORF">SASPL_137962</name>
</gene>
<feature type="signal peptide" evidence="3">
    <location>
        <begin position="1"/>
        <end position="15"/>
    </location>
</feature>
<evidence type="ECO:0000256" key="3">
    <source>
        <dbReference type="SAM" id="SignalP"/>
    </source>
</evidence>
<evidence type="ECO:0000313" key="4">
    <source>
        <dbReference type="EMBL" id="KAG6401117.1"/>
    </source>
</evidence>
<comment type="caution">
    <text evidence="4">The sequence shown here is derived from an EMBL/GenBank/DDBJ whole genome shotgun (WGS) entry which is preliminary data.</text>
</comment>
<feature type="transmembrane region" description="Helical" evidence="2">
    <location>
        <begin position="42"/>
        <end position="61"/>
    </location>
</feature>
<feature type="chain" id="PRO_5036476884" evidence="3">
    <location>
        <begin position="16"/>
        <end position="158"/>
    </location>
</feature>